<dbReference type="AlphaFoldDB" id="A0A9N9NS15"/>
<name>A0A9N9NS15_9GLOM</name>
<gene>
    <name evidence="2" type="ORF">FCALED_LOCUS17199</name>
</gene>
<sequence>KPSSKYSQPDTSQNNPPSSTFSQLNRSRYNTSLLTSSQPNRSRTLTNKPQPSTSLDSLYQQIETSSQSFSRTPSQSFSRTPSQQSMMTSDIIIKYHNINIPRSYQSSHEEVTSHQPSHESYEEEA</sequence>
<feature type="non-terminal residue" evidence="2">
    <location>
        <position position="1"/>
    </location>
</feature>
<keyword evidence="3" id="KW-1185">Reference proteome</keyword>
<evidence type="ECO:0000313" key="2">
    <source>
        <dbReference type="EMBL" id="CAG8765480.1"/>
    </source>
</evidence>
<feature type="compositionally biased region" description="Basic and acidic residues" evidence="1">
    <location>
        <begin position="107"/>
        <end position="125"/>
    </location>
</feature>
<evidence type="ECO:0000256" key="1">
    <source>
        <dbReference type="SAM" id="MobiDB-lite"/>
    </source>
</evidence>
<feature type="compositionally biased region" description="Low complexity" evidence="1">
    <location>
        <begin position="65"/>
        <end position="85"/>
    </location>
</feature>
<organism evidence="2 3">
    <name type="scientific">Funneliformis caledonium</name>
    <dbReference type="NCBI Taxonomy" id="1117310"/>
    <lineage>
        <taxon>Eukaryota</taxon>
        <taxon>Fungi</taxon>
        <taxon>Fungi incertae sedis</taxon>
        <taxon>Mucoromycota</taxon>
        <taxon>Glomeromycotina</taxon>
        <taxon>Glomeromycetes</taxon>
        <taxon>Glomerales</taxon>
        <taxon>Glomeraceae</taxon>
        <taxon>Funneliformis</taxon>
    </lineage>
</organism>
<evidence type="ECO:0000313" key="3">
    <source>
        <dbReference type="Proteomes" id="UP000789570"/>
    </source>
</evidence>
<proteinExistence type="predicted"/>
<dbReference type="Proteomes" id="UP000789570">
    <property type="component" value="Unassembled WGS sequence"/>
</dbReference>
<accession>A0A9N9NS15</accession>
<feature type="region of interest" description="Disordered" evidence="1">
    <location>
        <begin position="103"/>
        <end position="125"/>
    </location>
</feature>
<protein>
    <submittedName>
        <fullName evidence="2">10171_t:CDS:1</fullName>
    </submittedName>
</protein>
<dbReference type="EMBL" id="CAJVPQ010024784">
    <property type="protein sequence ID" value="CAG8765480.1"/>
    <property type="molecule type" value="Genomic_DNA"/>
</dbReference>
<comment type="caution">
    <text evidence="2">The sequence shown here is derived from an EMBL/GenBank/DDBJ whole genome shotgun (WGS) entry which is preliminary data.</text>
</comment>
<reference evidence="2" key="1">
    <citation type="submission" date="2021-06" db="EMBL/GenBank/DDBJ databases">
        <authorList>
            <person name="Kallberg Y."/>
            <person name="Tangrot J."/>
            <person name="Rosling A."/>
        </authorList>
    </citation>
    <scope>NUCLEOTIDE SEQUENCE</scope>
    <source>
        <strain evidence="2">UK204</strain>
    </source>
</reference>
<feature type="compositionally biased region" description="Polar residues" evidence="1">
    <location>
        <begin position="1"/>
        <end position="64"/>
    </location>
</feature>
<feature type="region of interest" description="Disordered" evidence="1">
    <location>
        <begin position="1"/>
        <end position="87"/>
    </location>
</feature>
<feature type="non-terminal residue" evidence="2">
    <location>
        <position position="125"/>
    </location>
</feature>